<dbReference type="GO" id="GO:0005524">
    <property type="term" value="F:ATP binding"/>
    <property type="evidence" value="ECO:0007669"/>
    <property type="project" value="UniProtKB-UniRule"/>
</dbReference>
<evidence type="ECO:0000256" key="11">
    <source>
        <dbReference type="ARBA" id="ARBA00023146"/>
    </source>
</evidence>
<dbReference type="CDD" id="cd00814">
    <property type="entry name" value="MetRS_core"/>
    <property type="match status" value="1"/>
</dbReference>
<dbReference type="CDD" id="cd02800">
    <property type="entry name" value="tRNA_bind_EcMetRS_like"/>
    <property type="match status" value="1"/>
</dbReference>
<comment type="caution">
    <text evidence="16">The sequence shown here is derived from an EMBL/GenBank/DDBJ whole genome shotgun (WGS) entry which is preliminary data.</text>
</comment>
<comment type="subcellular location">
    <subcellularLocation>
        <location evidence="2 13">Cytoplasm</location>
    </subcellularLocation>
</comment>
<dbReference type="Pfam" id="PF01588">
    <property type="entry name" value="tRNA_bind"/>
    <property type="match status" value="1"/>
</dbReference>
<evidence type="ECO:0000256" key="6">
    <source>
        <dbReference type="ARBA" id="ARBA00022598"/>
    </source>
</evidence>
<dbReference type="NCBIfam" id="TIGR00399">
    <property type="entry name" value="metG_C_term"/>
    <property type="match status" value="1"/>
</dbReference>
<dbReference type="InterPro" id="IPR012340">
    <property type="entry name" value="NA-bd_OB-fold"/>
</dbReference>
<keyword evidence="9 13" id="KW-0694">RNA-binding</keyword>
<feature type="binding site" evidence="13">
    <location>
        <position position="131"/>
    </location>
    <ligand>
        <name>Zn(2+)</name>
        <dbReference type="ChEBI" id="CHEBI:29105"/>
    </ligand>
</feature>
<evidence type="ECO:0000256" key="14">
    <source>
        <dbReference type="RuleBase" id="RU363039"/>
    </source>
</evidence>
<dbReference type="PROSITE" id="PS50886">
    <property type="entry name" value="TRBD"/>
    <property type="match status" value="1"/>
</dbReference>
<evidence type="ECO:0000256" key="8">
    <source>
        <dbReference type="ARBA" id="ARBA00022840"/>
    </source>
</evidence>
<dbReference type="Gene3D" id="1.10.730.10">
    <property type="entry name" value="Isoleucyl-tRNA Synthetase, Domain 1"/>
    <property type="match status" value="1"/>
</dbReference>
<dbReference type="GO" id="GO:0006431">
    <property type="term" value="P:methionyl-tRNA aminoacylation"/>
    <property type="evidence" value="ECO:0007669"/>
    <property type="project" value="UniProtKB-UniRule"/>
</dbReference>
<dbReference type="PANTHER" id="PTHR43326">
    <property type="entry name" value="METHIONYL-TRNA SYNTHETASE"/>
    <property type="match status" value="1"/>
</dbReference>
<dbReference type="FunFam" id="2.40.50.140:FF:000042">
    <property type="entry name" value="Methionine--tRNA ligase"/>
    <property type="match status" value="1"/>
</dbReference>
<dbReference type="SUPFAM" id="SSF52374">
    <property type="entry name" value="Nucleotidylyl transferase"/>
    <property type="match status" value="1"/>
</dbReference>
<dbReference type="Gene3D" id="3.40.50.620">
    <property type="entry name" value="HUPs"/>
    <property type="match status" value="1"/>
</dbReference>
<keyword evidence="5 13" id="KW-0820">tRNA-binding</keyword>
<evidence type="ECO:0000313" key="17">
    <source>
        <dbReference type="Proteomes" id="UP000257323"/>
    </source>
</evidence>
<keyword evidence="11 13" id="KW-0030">Aminoacyl-tRNA synthetase</keyword>
<comment type="similarity">
    <text evidence="14">Belongs to the class-I aminoacyl-tRNA synthetase family.</text>
</comment>
<dbReference type="EMBL" id="QUAH01000006">
    <property type="protein sequence ID" value="RFT15878.1"/>
    <property type="molecule type" value="Genomic_DNA"/>
</dbReference>
<keyword evidence="4 13" id="KW-0963">Cytoplasm</keyword>
<comment type="catalytic activity">
    <reaction evidence="12 13">
        <text>tRNA(Met) + L-methionine + ATP = L-methionyl-tRNA(Met) + AMP + diphosphate</text>
        <dbReference type="Rhea" id="RHEA:13481"/>
        <dbReference type="Rhea" id="RHEA-COMP:9667"/>
        <dbReference type="Rhea" id="RHEA-COMP:9698"/>
        <dbReference type="ChEBI" id="CHEBI:30616"/>
        <dbReference type="ChEBI" id="CHEBI:33019"/>
        <dbReference type="ChEBI" id="CHEBI:57844"/>
        <dbReference type="ChEBI" id="CHEBI:78442"/>
        <dbReference type="ChEBI" id="CHEBI:78530"/>
        <dbReference type="ChEBI" id="CHEBI:456215"/>
        <dbReference type="EC" id="6.1.1.10"/>
    </reaction>
</comment>
<dbReference type="NCBIfam" id="TIGR00398">
    <property type="entry name" value="metG"/>
    <property type="match status" value="1"/>
</dbReference>
<dbReference type="HAMAP" id="MF_01228">
    <property type="entry name" value="Met_tRNA_synth_type2"/>
    <property type="match status" value="1"/>
</dbReference>
<reference evidence="16 17" key="1">
    <citation type="submission" date="2018-08" db="EMBL/GenBank/DDBJ databases">
        <title>Genome analysis of the thermophilic bacterium of the candidate phylum Aminicenantes from deep subsurface aquifer revealed its physiology and ecological role.</title>
        <authorList>
            <person name="Kadnikov V.V."/>
            <person name="Mardanov A.V."/>
            <person name="Beletsky A.V."/>
            <person name="Karnachuk O.V."/>
            <person name="Ravin N.V."/>
        </authorList>
    </citation>
    <scope>NUCLEOTIDE SEQUENCE [LARGE SCALE GENOMIC DNA]</scope>
    <source>
        <strain evidence="16">BY38</strain>
    </source>
</reference>
<dbReference type="SUPFAM" id="SSF47323">
    <property type="entry name" value="Anticodon-binding domain of a subclass of class I aminoacyl-tRNA synthetases"/>
    <property type="match status" value="1"/>
</dbReference>
<dbReference type="Gene3D" id="2.40.50.140">
    <property type="entry name" value="Nucleic acid-binding proteins"/>
    <property type="match status" value="1"/>
</dbReference>
<dbReference type="AlphaFoldDB" id="A0A3E2BMC7"/>
<accession>A0A3E2BMC7</accession>
<feature type="binding site" evidence="13">
    <location>
        <position position="152"/>
    </location>
    <ligand>
        <name>Zn(2+)</name>
        <dbReference type="ChEBI" id="CHEBI:29105"/>
    </ligand>
</feature>
<dbReference type="SUPFAM" id="SSF50249">
    <property type="entry name" value="Nucleic acid-binding proteins"/>
    <property type="match status" value="1"/>
</dbReference>
<evidence type="ECO:0000256" key="4">
    <source>
        <dbReference type="ARBA" id="ARBA00022490"/>
    </source>
</evidence>
<dbReference type="InterPro" id="IPR023457">
    <property type="entry name" value="Met-tRNA_synth_2"/>
</dbReference>
<dbReference type="InterPro" id="IPR002547">
    <property type="entry name" value="tRNA-bd_dom"/>
</dbReference>
<dbReference type="Pfam" id="PF19303">
    <property type="entry name" value="Anticodon_3"/>
    <property type="match status" value="1"/>
</dbReference>
<evidence type="ECO:0000256" key="9">
    <source>
        <dbReference type="ARBA" id="ARBA00022884"/>
    </source>
</evidence>
<evidence type="ECO:0000313" key="16">
    <source>
        <dbReference type="EMBL" id="RFT15878.1"/>
    </source>
</evidence>
<dbReference type="InterPro" id="IPR015413">
    <property type="entry name" value="Methionyl/Leucyl_tRNA_Synth"/>
</dbReference>
<keyword evidence="7 13" id="KW-0547">Nucleotide-binding</keyword>
<dbReference type="PRINTS" id="PR01041">
    <property type="entry name" value="TRNASYNTHMET"/>
</dbReference>
<evidence type="ECO:0000256" key="10">
    <source>
        <dbReference type="ARBA" id="ARBA00022917"/>
    </source>
</evidence>
<dbReference type="InterPro" id="IPR041872">
    <property type="entry name" value="Anticodon_Met"/>
</dbReference>
<feature type="short sequence motif" description="'KMSKS' region" evidence="13">
    <location>
        <begin position="303"/>
        <end position="307"/>
    </location>
</feature>
<comment type="subunit">
    <text evidence="3 13">Homodimer.</text>
</comment>
<dbReference type="InterPro" id="IPR004495">
    <property type="entry name" value="Met-tRNA-synth_bsu_C"/>
</dbReference>
<name>A0A3E2BMC7_9BACT</name>
<evidence type="ECO:0000259" key="15">
    <source>
        <dbReference type="PROSITE" id="PS50886"/>
    </source>
</evidence>
<comment type="caution">
    <text evidence="13">Lacks conserved residue(s) required for the propagation of feature annotation.</text>
</comment>
<dbReference type="Gene3D" id="2.170.220.10">
    <property type="match status" value="1"/>
</dbReference>
<evidence type="ECO:0000256" key="1">
    <source>
        <dbReference type="ARBA" id="ARBA00003314"/>
    </source>
</evidence>
<dbReference type="CDD" id="cd07957">
    <property type="entry name" value="Anticodon_Ia_Met"/>
    <property type="match status" value="1"/>
</dbReference>
<comment type="function">
    <text evidence="1 13">Is required not only for elongation of protein synthesis but also for the initiation of all mRNA translation through initiator tRNA(fMet) aminoacylation.</text>
</comment>
<dbReference type="NCBIfam" id="NF008900">
    <property type="entry name" value="PRK12267.1"/>
    <property type="match status" value="1"/>
</dbReference>
<dbReference type="EC" id="6.1.1.10" evidence="13"/>
<evidence type="ECO:0000256" key="13">
    <source>
        <dbReference type="HAMAP-Rule" id="MF_01228"/>
    </source>
</evidence>
<dbReference type="InterPro" id="IPR009080">
    <property type="entry name" value="tRNAsynth_Ia_anticodon-bd"/>
</dbReference>
<dbReference type="FunFam" id="2.170.220.10:FF:000002">
    <property type="entry name" value="Methionine--tRNA ligase"/>
    <property type="match status" value="1"/>
</dbReference>
<evidence type="ECO:0000256" key="7">
    <source>
        <dbReference type="ARBA" id="ARBA00022741"/>
    </source>
</evidence>
<feature type="binding site" evidence="13">
    <location>
        <position position="155"/>
    </location>
    <ligand>
        <name>Zn(2+)</name>
        <dbReference type="ChEBI" id="CHEBI:29105"/>
    </ligand>
</feature>
<proteinExistence type="inferred from homology"/>
<feature type="domain" description="TRNA-binding" evidence="15">
    <location>
        <begin position="548"/>
        <end position="648"/>
    </location>
</feature>
<organism evidence="16 17">
    <name type="scientific">Candidatus Saccharicenans subterraneus</name>
    <dbReference type="NCBI Taxonomy" id="2508984"/>
    <lineage>
        <taxon>Bacteria</taxon>
        <taxon>Candidatus Aminicenantota</taxon>
        <taxon>Candidatus Aminicenantia</taxon>
        <taxon>Candidatus Aminicenantales</taxon>
        <taxon>Candidatus Saccharicenantaceae</taxon>
        <taxon>Candidatus Saccharicenans</taxon>
    </lineage>
</organism>
<dbReference type="GO" id="GO:0004825">
    <property type="term" value="F:methionine-tRNA ligase activity"/>
    <property type="evidence" value="ECO:0007669"/>
    <property type="project" value="UniProtKB-UniRule"/>
</dbReference>
<keyword evidence="10 13" id="KW-0648">Protein biosynthesis</keyword>
<evidence type="ECO:0000256" key="3">
    <source>
        <dbReference type="ARBA" id="ARBA00011738"/>
    </source>
</evidence>
<evidence type="ECO:0000256" key="12">
    <source>
        <dbReference type="ARBA" id="ARBA00047364"/>
    </source>
</evidence>
<dbReference type="Proteomes" id="UP000257323">
    <property type="component" value="Unassembled WGS sequence"/>
</dbReference>
<dbReference type="PANTHER" id="PTHR43326:SF1">
    <property type="entry name" value="METHIONINE--TRNA LIGASE, MITOCHONDRIAL"/>
    <property type="match status" value="1"/>
</dbReference>
<gene>
    <name evidence="13" type="primary">metG</name>
    <name evidence="16" type="ORF">OP8BY_2276</name>
</gene>
<evidence type="ECO:0000256" key="5">
    <source>
        <dbReference type="ARBA" id="ARBA00022555"/>
    </source>
</evidence>
<protein>
    <recommendedName>
        <fullName evidence="13">Methionine--tRNA ligase</fullName>
        <ecNumber evidence="13">6.1.1.10</ecNumber>
    </recommendedName>
    <alternativeName>
        <fullName evidence="13">Methionyl-tRNA synthetase</fullName>
        <shortName evidence="13">MetRS</shortName>
    </alternativeName>
</protein>
<dbReference type="InterPro" id="IPR014729">
    <property type="entry name" value="Rossmann-like_a/b/a_fold"/>
</dbReference>
<dbReference type="InterPro" id="IPR014758">
    <property type="entry name" value="Met-tRNA_synth"/>
</dbReference>
<evidence type="ECO:0000256" key="2">
    <source>
        <dbReference type="ARBA" id="ARBA00004496"/>
    </source>
</evidence>
<sequence>MEEKSKNTFYVTTPIYYVNDVPHIGHAYTTIIADALARYQRLCGKKVYFLTGTDEHGQKIEKAAAEKGLRPKELADRVVVRFKELWQKLNISYDYFIRTTEEFHERGVQKIFKQLLDKGDIYKGTYQGWYCVSEENFLSEDVPLEPEGHKVCPDCGRKAMLLEEESYFFRLSAYQQPLLDFYAANPRFVRPQSRMNEVVSFVRQGLKDLSITRTTVRWGIPVPGDPKHTIYVWFDALHNYVTGAGYDWNQELFRTFWPADVHLIGKDILRFHAIFWPAFLMAAGFPLPGCVFGHGWWLKDETKMSKSRGNVLDPYLILEKVGPDALRYFLLREVPVGLDGSFSHEGFVQRINSDLANDLGNLVQRTLTMVSNYFGGEIPQPGEETEPDRQLAKTFRETADRVYALYDDYALNRALEEIWVFLNITNKYLADQEPWKIARQPEKRSRLARILYQALCAVRGSSYLIYPVMPETAEKIWNFIGEQKKPDQVLKTALDFYDLAAGTRINKPEALFPRIDLKEFIGEMEKPKAALETASKPEVKMEHITYEEFKKMDLRVARVLAAERVPGTSKLLKLQIDLGTEKRQIVAGVAETYSPEELVGKEFIVIANLQPAVIRGVESQGMLLAAEVEGKAIIPFFDRELPPGTKVK</sequence>
<keyword evidence="6 13" id="KW-0436">Ligase</keyword>
<feature type="short sequence motif" description="'HIGH' region" evidence="13">
    <location>
        <begin position="16"/>
        <end position="26"/>
    </location>
</feature>
<dbReference type="GO" id="GO:0005737">
    <property type="term" value="C:cytoplasm"/>
    <property type="evidence" value="ECO:0007669"/>
    <property type="project" value="UniProtKB-SubCell"/>
</dbReference>
<dbReference type="InterPro" id="IPR033911">
    <property type="entry name" value="MetRS_core"/>
</dbReference>
<dbReference type="GO" id="GO:0000049">
    <property type="term" value="F:tRNA binding"/>
    <property type="evidence" value="ECO:0007669"/>
    <property type="project" value="UniProtKB-UniRule"/>
</dbReference>
<dbReference type="Pfam" id="PF09334">
    <property type="entry name" value="tRNA-synt_1g"/>
    <property type="match status" value="1"/>
</dbReference>
<keyword evidence="8 13" id="KW-0067">ATP-binding</keyword>